<protein>
    <submittedName>
        <fullName evidence="2">Uncharacterized protein</fullName>
    </submittedName>
</protein>
<evidence type="ECO:0000256" key="1">
    <source>
        <dbReference type="SAM" id="MobiDB-lite"/>
    </source>
</evidence>
<feature type="compositionally biased region" description="Pro residues" evidence="1">
    <location>
        <begin position="17"/>
        <end position="39"/>
    </location>
</feature>
<dbReference type="OrthoDB" id="2678837at2759"/>
<evidence type="ECO:0000313" key="2">
    <source>
        <dbReference type="EMBL" id="KAG1796670.1"/>
    </source>
</evidence>
<dbReference type="RefSeq" id="XP_041162027.1">
    <property type="nucleotide sequence ID" value="XM_041306282.1"/>
</dbReference>
<organism evidence="2 3">
    <name type="scientific">Suillus plorans</name>
    <dbReference type="NCBI Taxonomy" id="116603"/>
    <lineage>
        <taxon>Eukaryota</taxon>
        <taxon>Fungi</taxon>
        <taxon>Dikarya</taxon>
        <taxon>Basidiomycota</taxon>
        <taxon>Agaricomycotina</taxon>
        <taxon>Agaricomycetes</taxon>
        <taxon>Agaricomycetidae</taxon>
        <taxon>Boletales</taxon>
        <taxon>Suillineae</taxon>
        <taxon>Suillaceae</taxon>
        <taxon>Suillus</taxon>
    </lineage>
</organism>
<feature type="compositionally biased region" description="Acidic residues" evidence="1">
    <location>
        <begin position="301"/>
        <end position="320"/>
    </location>
</feature>
<feature type="region of interest" description="Disordered" evidence="1">
    <location>
        <begin position="282"/>
        <end position="334"/>
    </location>
</feature>
<keyword evidence="3" id="KW-1185">Reference proteome</keyword>
<feature type="compositionally biased region" description="Low complexity" evidence="1">
    <location>
        <begin position="1"/>
        <end position="16"/>
    </location>
</feature>
<dbReference type="Proteomes" id="UP000719766">
    <property type="component" value="Unassembled WGS sequence"/>
</dbReference>
<name>A0A9P7AU13_9AGAM</name>
<dbReference type="AlphaFoldDB" id="A0A9P7AU13"/>
<reference evidence="2" key="1">
    <citation type="journal article" date="2020" name="New Phytol.">
        <title>Comparative genomics reveals dynamic genome evolution in host specialist ectomycorrhizal fungi.</title>
        <authorList>
            <person name="Lofgren L.A."/>
            <person name="Nguyen N.H."/>
            <person name="Vilgalys R."/>
            <person name="Ruytinx J."/>
            <person name="Liao H.L."/>
            <person name="Branco S."/>
            <person name="Kuo A."/>
            <person name="LaButti K."/>
            <person name="Lipzen A."/>
            <person name="Andreopoulos W."/>
            <person name="Pangilinan J."/>
            <person name="Riley R."/>
            <person name="Hundley H."/>
            <person name="Na H."/>
            <person name="Barry K."/>
            <person name="Grigoriev I.V."/>
            <person name="Stajich J.E."/>
            <person name="Kennedy P.G."/>
        </authorList>
    </citation>
    <scope>NUCLEOTIDE SEQUENCE</scope>
    <source>
        <strain evidence="2">S12</strain>
    </source>
</reference>
<gene>
    <name evidence="2" type="ORF">HD556DRAFT_1441354</name>
</gene>
<evidence type="ECO:0000313" key="3">
    <source>
        <dbReference type="Proteomes" id="UP000719766"/>
    </source>
</evidence>
<feature type="compositionally biased region" description="Low complexity" evidence="1">
    <location>
        <begin position="52"/>
        <end position="69"/>
    </location>
</feature>
<dbReference type="EMBL" id="JABBWE010000018">
    <property type="protein sequence ID" value="KAG1796670.1"/>
    <property type="molecule type" value="Genomic_DNA"/>
</dbReference>
<dbReference type="GeneID" id="64600046"/>
<proteinExistence type="predicted"/>
<feature type="region of interest" description="Disordered" evidence="1">
    <location>
        <begin position="1"/>
        <end position="101"/>
    </location>
</feature>
<sequence length="334" mass="36868">MSSPSHSQPSSPSRVSSPPPPPPSSSPSPPSPSNSPPSSPLSSGRATTPEMSLFYSSSKSGSSPNTMNSDLCTSPLSTRSERTPGSPAKETDSIFFDPSRPLNPERAARRRFIQDRMKRKQHPYSVYSAPIEVRYAARVMGRDRDPYVSFETLLQHFGLLENGLAQLRSSTLYKGYKAKLAARETARQRLVVTAWEIEESECFTAFLDALHNENKERLGFADRELQSFRSIFSDRGCKEVEDDKDYLQAIYEDECEVLHVTSAQAEQISKILGSRTKDAFLQSGPTDSRSRLPSLEIHNSDDDEIVLDDSSDSDSDEEECLGAPVGGEAPHDAN</sequence>
<accession>A0A9P7AU13</accession>
<comment type="caution">
    <text evidence="2">The sequence shown here is derived from an EMBL/GenBank/DDBJ whole genome shotgun (WGS) entry which is preliminary data.</text>
</comment>